<keyword evidence="7" id="KW-1185">Reference proteome</keyword>
<dbReference type="EMBL" id="JAMTCP010000004">
    <property type="protein sequence ID" value="MCP2257570.1"/>
    <property type="molecule type" value="Genomic_DNA"/>
</dbReference>
<dbReference type="Pfam" id="PF00126">
    <property type="entry name" value="HTH_1"/>
    <property type="match status" value="1"/>
</dbReference>
<proteinExistence type="inferred from homology"/>
<evidence type="ECO:0000256" key="2">
    <source>
        <dbReference type="ARBA" id="ARBA00023015"/>
    </source>
</evidence>
<comment type="caution">
    <text evidence="6">The sequence shown here is derived from an EMBL/GenBank/DDBJ whole genome shotgun (WGS) entry which is preliminary data.</text>
</comment>
<dbReference type="PANTHER" id="PTHR30346">
    <property type="entry name" value="TRANSCRIPTIONAL DUAL REGULATOR HCAR-RELATED"/>
    <property type="match status" value="1"/>
</dbReference>
<dbReference type="InterPro" id="IPR005119">
    <property type="entry name" value="LysR_subst-bd"/>
</dbReference>
<dbReference type="RefSeq" id="WP_253668520.1">
    <property type="nucleotide sequence ID" value="NZ_JAMTCP010000004.1"/>
</dbReference>
<evidence type="ECO:0000256" key="3">
    <source>
        <dbReference type="ARBA" id="ARBA00023125"/>
    </source>
</evidence>
<dbReference type="Pfam" id="PF03466">
    <property type="entry name" value="LysR_substrate"/>
    <property type="match status" value="1"/>
</dbReference>
<dbReference type="Gene3D" id="1.10.10.10">
    <property type="entry name" value="Winged helix-like DNA-binding domain superfamily/Winged helix DNA-binding domain"/>
    <property type="match status" value="1"/>
</dbReference>
<evidence type="ECO:0000259" key="5">
    <source>
        <dbReference type="PROSITE" id="PS50931"/>
    </source>
</evidence>
<protein>
    <submittedName>
        <fullName evidence="6">Transcriptional regulator, LysR family</fullName>
    </submittedName>
</protein>
<organism evidence="6 7">
    <name type="scientific">Streptoalloteichus tenebrarius (strain ATCC 17920 / DSM 40477 / JCM 4838 / CBS 697.72 / NBRC 16177 / NCIMB 11028 / NRRL B-12390 / A12253. 1 / ISP 5477)</name>
    <name type="common">Streptomyces tenebrarius</name>
    <dbReference type="NCBI Taxonomy" id="1933"/>
    <lineage>
        <taxon>Bacteria</taxon>
        <taxon>Bacillati</taxon>
        <taxon>Actinomycetota</taxon>
        <taxon>Actinomycetes</taxon>
        <taxon>Pseudonocardiales</taxon>
        <taxon>Pseudonocardiaceae</taxon>
        <taxon>Streptoalloteichus</taxon>
    </lineage>
</organism>
<evidence type="ECO:0000313" key="7">
    <source>
        <dbReference type="Proteomes" id="UP001205311"/>
    </source>
</evidence>
<gene>
    <name evidence="6" type="ORF">LX15_001255</name>
</gene>
<dbReference type="Proteomes" id="UP001205311">
    <property type="component" value="Unassembled WGS sequence"/>
</dbReference>
<dbReference type="InterPro" id="IPR000847">
    <property type="entry name" value="LysR_HTH_N"/>
</dbReference>
<feature type="domain" description="HTH lysR-type" evidence="5">
    <location>
        <begin position="4"/>
        <end position="61"/>
    </location>
</feature>
<reference evidence="6 7" key="1">
    <citation type="submission" date="2022-06" db="EMBL/GenBank/DDBJ databases">
        <title>Genomic Encyclopedia of Archaeal and Bacterial Type Strains, Phase II (KMG-II): from individual species to whole genera.</title>
        <authorList>
            <person name="Goeker M."/>
        </authorList>
    </citation>
    <scope>NUCLEOTIDE SEQUENCE [LARGE SCALE GENOMIC DNA]</scope>
    <source>
        <strain evidence="6 7">DSM 40477</strain>
    </source>
</reference>
<keyword evidence="2" id="KW-0805">Transcription regulation</keyword>
<dbReference type="PROSITE" id="PS50931">
    <property type="entry name" value="HTH_LYSR"/>
    <property type="match status" value="1"/>
</dbReference>
<dbReference type="InterPro" id="IPR036388">
    <property type="entry name" value="WH-like_DNA-bd_sf"/>
</dbReference>
<comment type="similarity">
    <text evidence="1">Belongs to the LysR transcriptional regulatory family.</text>
</comment>
<keyword evidence="3" id="KW-0238">DNA-binding</keyword>
<dbReference type="SUPFAM" id="SSF53850">
    <property type="entry name" value="Periplasmic binding protein-like II"/>
    <property type="match status" value="1"/>
</dbReference>
<dbReference type="InterPro" id="IPR036390">
    <property type="entry name" value="WH_DNA-bd_sf"/>
</dbReference>
<evidence type="ECO:0000313" key="6">
    <source>
        <dbReference type="EMBL" id="MCP2257570.1"/>
    </source>
</evidence>
<evidence type="ECO:0000256" key="4">
    <source>
        <dbReference type="ARBA" id="ARBA00023163"/>
    </source>
</evidence>
<evidence type="ECO:0000256" key="1">
    <source>
        <dbReference type="ARBA" id="ARBA00009437"/>
    </source>
</evidence>
<keyword evidence="4" id="KW-0804">Transcription</keyword>
<accession>A0ABT1HQ30</accession>
<sequence length="304" mass="33138">MSGLDIRELECFLVLAEELHFGRTGERLYLTQGRVSQLVRSLEQRVGARLVERTSRRVRLTPLGEQFLAGLRPAYDGLRAVLDTTRAAARGVEGSLRLGFQCTANDHLMNAVALFQERYPRCAVEMTEVPLSDPFGPLRRGEVDLAAVLMPIAEEDLVVGAVFSRGQQTLAVSSRHPFARRSSVSAEELGDCVLIGVRSAAPRYWRATLAPTTTPAGRPIPAGPTMDTLQEGLTLAAANRGALLLCQPTAEYHRRHALTFVPVTGLPDSELGLTWCRDHETARVRAFAQVLSEVAEPTADALSA</sequence>
<dbReference type="SUPFAM" id="SSF46785">
    <property type="entry name" value="Winged helix' DNA-binding domain"/>
    <property type="match status" value="1"/>
</dbReference>
<name>A0ABT1HQ30_STRSD</name>
<dbReference type="Gene3D" id="3.40.190.10">
    <property type="entry name" value="Periplasmic binding protein-like II"/>
    <property type="match status" value="2"/>
</dbReference>
<dbReference type="PANTHER" id="PTHR30346:SF0">
    <property type="entry name" value="HCA OPERON TRANSCRIPTIONAL ACTIVATOR HCAR"/>
    <property type="match status" value="1"/>
</dbReference>